<feature type="non-terminal residue" evidence="1">
    <location>
        <position position="1"/>
    </location>
</feature>
<accession>U9TNK0</accession>
<proteinExistence type="predicted"/>
<evidence type="ECO:0000313" key="1">
    <source>
        <dbReference type="EMBL" id="ESA09715.1"/>
    </source>
</evidence>
<dbReference type="AlphaFoldDB" id="U9TNK0"/>
<dbReference type="VEuPathDB" id="FungiDB:RhiirFUN_011924"/>
<gene>
    <name evidence="1" type="ORF">GLOINDRAFT_97670</name>
</gene>
<sequence length="151" mass="18088">KEKNGETLLKSERTKYLYHVLIKNHIDLYVDVGRIRTWFTRLSFLFSLSSYNLYVDVVKNPNNFYVDVMKNPTLIERPGEPYSEQITFNNNLYVDVIYCQNLLFNNDGRYYLITDRYSMIVNIQAYVESEIFLATKKNHPGYLKYLENWIL</sequence>
<name>U9TNK0_RHIID</name>
<dbReference type="EMBL" id="KI287804">
    <property type="protein sequence ID" value="ESA09715.1"/>
    <property type="molecule type" value="Genomic_DNA"/>
</dbReference>
<organism evidence="1">
    <name type="scientific">Rhizophagus irregularis (strain DAOM 181602 / DAOM 197198 / MUCL 43194)</name>
    <name type="common">Arbuscular mycorrhizal fungus</name>
    <name type="synonym">Glomus intraradices</name>
    <dbReference type="NCBI Taxonomy" id="747089"/>
    <lineage>
        <taxon>Eukaryota</taxon>
        <taxon>Fungi</taxon>
        <taxon>Fungi incertae sedis</taxon>
        <taxon>Mucoromycota</taxon>
        <taxon>Glomeromycotina</taxon>
        <taxon>Glomeromycetes</taxon>
        <taxon>Glomerales</taxon>
        <taxon>Glomeraceae</taxon>
        <taxon>Rhizophagus</taxon>
    </lineage>
</organism>
<dbReference type="HOGENOM" id="CLU_1735887_0_0_1"/>
<reference evidence="1" key="1">
    <citation type="submission" date="2013-07" db="EMBL/GenBank/DDBJ databases">
        <title>The genome of an arbuscular mycorrhizal fungus provides insights into the evolution of the oldest plant symbiosis.</title>
        <authorList>
            <consortium name="DOE Joint Genome Institute"/>
            <person name="Tisserant E."/>
            <person name="Malbreil M."/>
            <person name="Kuo A."/>
            <person name="Kohler A."/>
            <person name="Symeonidi A."/>
            <person name="Balestrini R."/>
            <person name="Charron P."/>
            <person name="Duensing N."/>
            <person name="Frei-dit-Frey N."/>
            <person name="Gianinazzi-Pearson V."/>
            <person name="Gilbert B."/>
            <person name="Handa Y."/>
            <person name="Hijri M."/>
            <person name="Kaul R."/>
            <person name="Kawaguchi M."/>
            <person name="Krajinski F."/>
            <person name="Lammers P."/>
            <person name="Lapierre D."/>
            <person name="Masclaux F.G."/>
            <person name="Murat C."/>
            <person name="Morin E."/>
            <person name="Ndikumana S."/>
            <person name="Pagni M."/>
            <person name="Petitpierre D."/>
            <person name="Requena N."/>
            <person name="Rosikiewicz P."/>
            <person name="Riley R."/>
            <person name="Saito K."/>
            <person name="San Clemente H."/>
            <person name="Shapiro H."/>
            <person name="van Tuinen D."/>
            <person name="Becard G."/>
            <person name="Bonfante P."/>
            <person name="Paszkowski U."/>
            <person name="Shachar-Hill Y."/>
            <person name="Young J.P."/>
            <person name="Sanders I.R."/>
            <person name="Henrissat B."/>
            <person name="Rensing S.A."/>
            <person name="Grigoriev I.V."/>
            <person name="Corradi N."/>
            <person name="Roux C."/>
            <person name="Martin F."/>
        </authorList>
    </citation>
    <scope>NUCLEOTIDE SEQUENCE</scope>
    <source>
        <strain evidence="1">DAOM 197198</strain>
    </source>
</reference>
<protein>
    <submittedName>
        <fullName evidence="1">Uncharacterized protein</fullName>
    </submittedName>
</protein>